<keyword evidence="3" id="KW-0731">Sigma factor</keyword>
<keyword evidence="9" id="KW-1185">Reference proteome</keyword>
<dbReference type="Pfam" id="PF04542">
    <property type="entry name" value="Sigma70_r2"/>
    <property type="match status" value="1"/>
</dbReference>
<protein>
    <submittedName>
        <fullName evidence="8">RNA polymerase sigma factor</fullName>
    </submittedName>
</protein>
<comment type="caution">
    <text evidence="8">The sequence shown here is derived from an EMBL/GenBank/DDBJ whole genome shotgun (WGS) entry which is preliminary data.</text>
</comment>
<evidence type="ECO:0000313" key="8">
    <source>
        <dbReference type="EMBL" id="PPE75185.1"/>
    </source>
</evidence>
<dbReference type="NCBIfam" id="TIGR02937">
    <property type="entry name" value="sigma70-ECF"/>
    <property type="match status" value="1"/>
</dbReference>
<dbReference type="InterPro" id="IPR014284">
    <property type="entry name" value="RNA_pol_sigma-70_dom"/>
</dbReference>
<dbReference type="InterPro" id="IPR013249">
    <property type="entry name" value="RNA_pol_sigma70_r4_t2"/>
</dbReference>
<dbReference type="InterPro" id="IPR013325">
    <property type="entry name" value="RNA_pol_sigma_r2"/>
</dbReference>
<dbReference type="InterPro" id="IPR036388">
    <property type="entry name" value="WH-like_DNA-bd_sf"/>
</dbReference>
<evidence type="ECO:0000259" key="6">
    <source>
        <dbReference type="Pfam" id="PF04542"/>
    </source>
</evidence>
<evidence type="ECO:0000256" key="1">
    <source>
        <dbReference type="ARBA" id="ARBA00010641"/>
    </source>
</evidence>
<feature type="domain" description="RNA polymerase sigma-70 region 2" evidence="6">
    <location>
        <begin position="28"/>
        <end position="86"/>
    </location>
</feature>
<keyword evidence="2" id="KW-0805">Transcription regulation</keyword>
<accession>A0A2S5TJN7</accession>
<dbReference type="GO" id="GO:0016987">
    <property type="term" value="F:sigma factor activity"/>
    <property type="evidence" value="ECO:0007669"/>
    <property type="project" value="UniProtKB-KW"/>
</dbReference>
<dbReference type="SUPFAM" id="SSF88946">
    <property type="entry name" value="Sigma2 domain of RNA polymerase sigma factors"/>
    <property type="match status" value="1"/>
</dbReference>
<evidence type="ECO:0000256" key="3">
    <source>
        <dbReference type="ARBA" id="ARBA00023082"/>
    </source>
</evidence>
<dbReference type="Gene3D" id="1.10.10.10">
    <property type="entry name" value="Winged helix-like DNA-binding domain superfamily/Winged helix DNA-binding domain"/>
    <property type="match status" value="1"/>
</dbReference>
<evidence type="ECO:0000256" key="5">
    <source>
        <dbReference type="ARBA" id="ARBA00023163"/>
    </source>
</evidence>
<sequence length="188" mass="21472">MVSLIPFPGRAAAAGRFERLLRPQLSGMYRLAYHLTGSRDDAEDLVQEVCTRLYPRLEELEKIEVLGPWLARVVYNQFVDQRRRRDNSPVECVGELPEQASELPGPEELTDSQLQQEHILQALFRLSDEHRALIAWHDIEGYTLEELAGREGLAIGTLKSRLHRARAHLRKLLGEPFSPAIRVRETGD</sequence>
<dbReference type="EMBL" id="PSNW01000002">
    <property type="protein sequence ID" value="PPE75185.1"/>
    <property type="molecule type" value="Genomic_DNA"/>
</dbReference>
<dbReference type="GO" id="GO:0006352">
    <property type="term" value="P:DNA-templated transcription initiation"/>
    <property type="evidence" value="ECO:0007669"/>
    <property type="project" value="InterPro"/>
</dbReference>
<reference evidence="8 9" key="1">
    <citation type="submission" date="2018-02" db="EMBL/GenBank/DDBJ databases">
        <title>Genome sequencing of Solimonas sp. HR-BB.</title>
        <authorList>
            <person name="Lee Y."/>
            <person name="Jeon C.O."/>
        </authorList>
    </citation>
    <scope>NUCLEOTIDE SEQUENCE [LARGE SCALE GENOMIC DNA]</scope>
    <source>
        <strain evidence="8 9">HR-BB</strain>
    </source>
</reference>
<evidence type="ECO:0000256" key="2">
    <source>
        <dbReference type="ARBA" id="ARBA00023015"/>
    </source>
</evidence>
<keyword evidence="4" id="KW-0238">DNA-binding</keyword>
<dbReference type="SUPFAM" id="SSF88659">
    <property type="entry name" value="Sigma3 and sigma4 domains of RNA polymerase sigma factors"/>
    <property type="match status" value="1"/>
</dbReference>
<evidence type="ECO:0000313" key="9">
    <source>
        <dbReference type="Proteomes" id="UP000238220"/>
    </source>
</evidence>
<evidence type="ECO:0000256" key="4">
    <source>
        <dbReference type="ARBA" id="ARBA00023125"/>
    </source>
</evidence>
<dbReference type="OrthoDB" id="9797134at2"/>
<keyword evidence="5" id="KW-0804">Transcription</keyword>
<feature type="domain" description="RNA polymerase sigma factor 70 region 4 type 2" evidence="7">
    <location>
        <begin position="119"/>
        <end position="169"/>
    </location>
</feature>
<dbReference type="CDD" id="cd06171">
    <property type="entry name" value="Sigma70_r4"/>
    <property type="match status" value="1"/>
</dbReference>
<gene>
    <name evidence="8" type="ORF">C3942_05790</name>
</gene>
<dbReference type="InterPro" id="IPR013324">
    <property type="entry name" value="RNA_pol_sigma_r3/r4-like"/>
</dbReference>
<dbReference type="PANTHER" id="PTHR43133">
    <property type="entry name" value="RNA POLYMERASE ECF-TYPE SIGMA FACTO"/>
    <property type="match status" value="1"/>
</dbReference>
<dbReference type="GO" id="GO:0003677">
    <property type="term" value="F:DNA binding"/>
    <property type="evidence" value="ECO:0007669"/>
    <property type="project" value="UniProtKB-KW"/>
</dbReference>
<dbReference type="InterPro" id="IPR007627">
    <property type="entry name" value="RNA_pol_sigma70_r2"/>
</dbReference>
<proteinExistence type="inferred from homology"/>
<dbReference type="PANTHER" id="PTHR43133:SF8">
    <property type="entry name" value="RNA POLYMERASE SIGMA FACTOR HI_1459-RELATED"/>
    <property type="match status" value="1"/>
</dbReference>
<dbReference type="AlphaFoldDB" id="A0A2S5TJN7"/>
<dbReference type="Proteomes" id="UP000238220">
    <property type="component" value="Unassembled WGS sequence"/>
</dbReference>
<dbReference type="Pfam" id="PF08281">
    <property type="entry name" value="Sigma70_r4_2"/>
    <property type="match status" value="1"/>
</dbReference>
<evidence type="ECO:0000259" key="7">
    <source>
        <dbReference type="Pfam" id="PF08281"/>
    </source>
</evidence>
<dbReference type="Gene3D" id="1.10.1740.10">
    <property type="match status" value="1"/>
</dbReference>
<comment type="similarity">
    <text evidence="1">Belongs to the sigma-70 factor family. ECF subfamily.</text>
</comment>
<dbReference type="InterPro" id="IPR039425">
    <property type="entry name" value="RNA_pol_sigma-70-like"/>
</dbReference>
<organism evidence="8 9">
    <name type="scientific">Solimonas fluminis</name>
    <dbReference type="NCBI Taxonomy" id="2086571"/>
    <lineage>
        <taxon>Bacteria</taxon>
        <taxon>Pseudomonadati</taxon>
        <taxon>Pseudomonadota</taxon>
        <taxon>Gammaproteobacteria</taxon>
        <taxon>Nevskiales</taxon>
        <taxon>Nevskiaceae</taxon>
        <taxon>Solimonas</taxon>
    </lineage>
</organism>
<name>A0A2S5TJN7_9GAMM</name>